<dbReference type="InterPro" id="IPR026444">
    <property type="entry name" value="Secre_tail"/>
</dbReference>
<dbReference type="Gene3D" id="3.40.50.200">
    <property type="entry name" value="Peptidase S8/S53 domain"/>
    <property type="match status" value="2"/>
</dbReference>
<feature type="signal peptide" evidence="4">
    <location>
        <begin position="1"/>
        <end position="32"/>
    </location>
</feature>
<keyword evidence="4" id="KW-0732">Signal</keyword>
<evidence type="ECO:0000256" key="1">
    <source>
        <dbReference type="ARBA" id="ARBA00022670"/>
    </source>
</evidence>
<dbReference type="InterPro" id="IPR023828">
    <property type="entry name" value="Peptidase_S8_Ser-AS"/>
</dbReference>
<evidence type="ECO:0008006" key="9">
    <source>
        <dbReference type="Google" id="ProtNLM"/>
    </source>
</evidence>
<dbReference type="InterPro" id="IPR034075">
    <property type="entry name" value="Glr3161-like_dom"/>
</dbReference>
<gene>
    <name evidence="7" type="ORF">AHMF7605_02020</name>
</gene>
<dbReference type="OrthoDB" id="355609at2"/>
<sequence>MVYFFQNKSFKLTLFCWLVLLPGLAIRSQAQSKPNYKMSAAHPLAKIGSELAELQANHKAGTHGIQKLGTGKLSKKSLLQIQGDYVVIEAVAELNQTAQLLADLKAMGMTHAAAYGRMVSGLMPINKLSKVAALPNLHFARPAYKPINKVGEVTSQGDVAMYADSVREYQVLKGKGNKIGVLSDSYNSRGGAEKGIKSGDIPGKGNPNGYTTPVEVLEDYINFNNIDEGRAMIEIVHDVAPAAKLAFHTAFLGQANFAQGILDLQKAGCNIITDDVYYPTEPMFQDGIIAQAVDEVAKKNVAYFSSAGNSARQSYQAKFKNSGKNIVVDGVNYGVAHDFGNGDITQTIRLLKGGLLSAPLQWDDPFFSASGLPGAETDLDVLVFYQGELLTFLSSLEKNVGNDPVEYLGITTDTSSSADLEIAIVKYSGPDPNYIKWINFGDAVPQEHDTKSSTIVGHSNAAGAVSTGAVFWGQTPAYGTPKPIAEDFSSAGGTPILFDADGKRIKEVVRRKPEIMAPDGGNTTFFYQLFQGKYYFFGTSAAAPHAAAVAALMQESAGQNLSREKILQTMQETAIDMDKPGFDYNTGYGFLNAFDAVNAVAVPGTRSFAILNASNGQEIQTLSEGTVINLTRLATNKVRFRALTGPMQVGSVVLELNGKKITENKAPYDYPSSSDSFELAPGDYTLTATPYSQTLGKGEAGLPLTVHFRVLEEKILSFELVNVATGKIIKTLENGDLLYLPDLPQKLNIRAITSPGEVGSVQFNLNGILTTENLRPYDLAGNSGGSINFTTGLYALSATTYPENLGKGKAGDTKTIFFGAASVQADVAAITDKLNNKETLTVFPNPVAQKARIQFKASETSTASLTIYNLNGSPVATLYKGSVEAGKQYEFEWDGGNLPGGLYVSRLVTKSGVLHRTIKLQK</sequence>
<dbReference type="Pfam" id="PF00082">
    <property type="entry name" value="Peptidase_S8"/>
    <property type="match status" value="1"/>
</dbReference>
<dbReference type="SUPFAM" id="SSF52743">
    <property type="entry name" value="Subtilisin-like"/>
    <property type="match status" value="1"/>
</dbReference>
<dbReference type="Proteomes" id="UP000240357">
    <property type="component" value="Unassembled WGS sequence"/>
</dbReference>
<dbReference type="CDD" id="cd05562">
    <property type="entry name" value="Peptidases_S53_like"/>
    <property type="match status" value="1"/>
</dbReference>
<accession>A0A2T2YA76</accession>
<dbReference type="GO" id="GO:0004252">
    <property type="term" value="F:serine-type endopeptidase activity"/>
    <property type="evidence" value="ECO:0007669"/>
    <property type="project" value="InterPro"/>
</dbReference>
<proteinExistence type="predicted"/>
<keyword evidence="1" id="KW-0645">Protease</keyword>
<dbReference type="Gene3D" id="2.60.40.4070">
    <property type="match status" value="1"/>
</dbReference>
<evidence type="ECO:0000259" key="5">
    <source>
        <dbReference type="Pfam" id="PF00082"/>
    </source>
</evidence>
<dbReference type="GO" id="GO:0006508">
    <property type="term" value="P:proteolysis"/>
    <property type="evidence" value="ECO:0007669"/>
    <property type="project" value="UniProtKB-KW"/>
</dbReference>
<reference evidence="7 8" key="1">
    <citation type="submission" date="2018-03" db="EMBL/GenBank/DDBJ databases">
        <title>Adhaeribacter sp. HMF7605 Genome sequencing and assembly.</title>
        <authorList>
            <person name="Kang H."/>
            <person name="Kang J."/>
            <person name="Cha I."/>
            <person name="Kim H."/>
            <person name="Joh K."/>
        </authorList>
    </citation>
    <scope>NUCLEOTIDE SEQUENCE [LARGE SCALE GENOMIC DNA]</scope>
    <source>
        <strain evidence="7 8">HMF7605</strain>
    </source>
</reference>
<evidence type="ECO:0000256" key="2">
    <source>
        <dbReference type="ARBA" id="ARBA00022801"/>
    </source>
</evidence>
<feature type="domain" description="Secretion system C-terminal sorting" evidence="6">
    <location>
        <begin position="842"/>
        <end position="912"/>
    </location>
</feature>
<protein>
    <recommendedName>
        <fullName evidence="9">Peptidase S8</fullName>
    </recommendedName>
</protein>
<feature type="chain" id="PRO_5015768531" description="Peptidase S8" evidence="4">
    <location>
        <begin position="33"/>
        <end position="922"/>
    </location>
</feature>
<evidence type="ECO:0000313" key="7">
    <source>
        <dbReference type="EMBL" id="PSR52386.1"/>
    </source>
</evidence>
<feature type="domain" description="Peptidase S8/S53" evidence="5">
    <location>
        <begin position="292"/>
        <end position="589"/>
    </location>
</feature>
<keyword evidence="3" id="KW-0720">Serine protease</keyword>
<dbReference type="EMBL" id="PYFT01000001">
    <property type="protein sequence ID" value="PSR52386.1"/>
    <property type="molecule type" value="Genomic_DNA"/>
</dbReference>
<keyword evidence="2" id="KW-0378">Hydrolase</keyword>
<evidence type="ECO:0000256" key="4">
    <source>
        <dbReference type="SAM" id="SignalP"/>
    </source>
</evidence>
<keyword evidence="8" id="KW-1185">Reference proteome</keyword>
<comment type="caution">
    <text evidence="7">The sequence shown here is derived from an EMBL/GenBank/DDBJ whole genome shotgun (WGS) entry which is preliminary data.</text>
</comment>
<evidence type="ECO:0000313" key="8">
    <source>
        <dbReference type="Proteomes" id="UP000240357"/>
    </source>
</evidence>
<organism evidence="7 8">
    <name type="scientific">Adhaeribacter arboris</name>
    <dbReference type="NCBI Taxonomy" id="2072846"/>
    <lineage>
        <taxon>Bacteria</taxon>
        <taxon>Pseudomonadati</taxon>
        <taxon>Bacteroidota</taxon>
        <taxon>Cytophagia</taxon>
        <taxon>Cytophagales</taxon>
        <taxon>Hymenobacteraceae</taxon>
        <taxon>Adhaeribacter</taxon>
    </lineage>
</organism>
<evidence type="ECO:0000256" key="3">
    <source>
        <dbReference type="ARBA" id="ARBA00022825"/>
    </source>
</evidence>
<dbReference type="InterPro" id="IPR000209">
    <property type="entry name" value="Peptidase_S8/S53_dom"/>
</dbReference>
<dbReference type="AlphaFoldDB" id="A0A2T2YA76"/>
<dbReference type="InterPro" id="IPR036852">
    <property type="entry name" value="Peptidase_S8/S53_dom_sf"/>
</dbReference>
<evidence type="ECO:0000259" key="6">
    <source>
        <dbReference type="Pfam" id="PF18962"/>
    </source>
</evidence>
<name>A0A2T2YA76_9BACT</name>
<dbReference type="RefSeq" id="WP_106925957.1">
    <property type="nucleotide sequence ID" value="NZ_PYFT01000001.1"/>
</dbReference>
<dbReference type="PROSITE" id="PS00138">
    <property type="entry name" value="SUBTILASE_SER"/>
    <property type="match status" value="1"/>
</dbReference>
<dbReference type="Pfam" id="PF18962">
    <property type="entry name" value="Por_Secre_tail"/>
    <property type="match status" value="1"/>
</dbReference>